<keyword evidence="3" id="KW-1185">Reference proteome</keyword>
<dbReference type="Proteomes" id="UP000054549">
    <property type="component" value="Unassembled WGS sequence"/>
</dbReference>
<dbReference type="HOGENOM" id="CLU_040947_0_0_1"/>
<feature type="region of interest" description="Disordered" evidence="1">
    <location>
        <begin position="165"/>
        <end position="190"/>
    </location>
</feature>
<feature type="compositionally biased region" description="Pro residues" evidence="1">
    <location>
        <begin position="31"/>
        <end position="46"/>
    </location>
</feature>
<feature type="compositionally biased region" description="Low complexity" evidence="1">
    <location>
        <begin position="91"/>
        <end position="100"/>
    </location>
</feature>
<evidence type="ECO:0000256" key="1">
    <source>
        <dbReference type="SAM" id="MobiDB-lite"/>
    </source>
</evidence>
<dbReference type="AlphaFoldDB" id="A0A0C2T6N4"/>
<feature type="region of interest" description="Disordered" evidence="1">
    <location>
        <begin position="1"/>
        <end position="146"/>
    </location>
</feature>
<evidence type="ECO:0000313" key="3">
    <source>
        <dbReference type="Proteomes" id="UP000054549"/>
    </source>
</evidence>
<proteinExistence type="predicted"/>
<protein>
    <submittedName>
        <fullName evidence="2">Uncharacterized protein</fullName>
    </submittedName>
</protein>
<organism evidence="2 3">
    <name type="scientific">Amanita muscaria (strain Koide BX008)</name>
    <dbReference type="NCBI Taxonomy" id="946122"/>
    <lineage>
        <taxon>Eukaryota</taxon>
        <taxon>Fungi</taxon>
        <taxon>Dikarya</taxon>
        <taxon>Basidiomycota</taxon>
        <taxon>Agaricomycotina</taxon>
        <taxon>Agaricomycetes</taxon>
        <taxon>Agaricomycetidae</taxon>
        <taxon>Agaricales</taxon>
        <taxon>Pluteineae</taxon>
        <taxon>Amanitaceae</taxon>
        <taxon>Amanita</taxon>
    </lineage>
</organism>
<name>A0A0C2T6N4_AMAMK</name>
<feature type="compositionally biased region" description="Polar residues" evidence="1">
    <location>
        <begin position="205"/>
        <end position="214"/>
    </location>
</feature>
<gene>
    <name evidence="2" type="ORF">M378DRAFT_155225</name>
</gene>
<sequence>MPEQRNLFNKKGLPRHPERSIYYDPVMNPYGVPPPGMPYMERPPLPGEAHSDQEDDEDDITLPKGLRPRPNEELINSDDDIPMPDGPPPSQDIALLLQPAGPQPPIVTPLVPPPPFPTPSMVPPLSSLSSGAAVPPPPPGFPGGVPPFPPPLGFPVPHAFPNFPSAGGLGTAPPGFFPRNSQTPSSMRDPLFSVSHTTYQAYQVQRETRTTLPSHPSLPPKPVLANPGPSATISAGPELRDLKKEATAFVPSMVKRKRPGASVTPSSKVNAAPALTGTEASEEGPKPARPDLVSTLRDQFGPPPVPSVPNKKNDGYDKFMEEMGDILGL</sequence>
<feature type="compositionally biased region" description="Pro residues" evidence="1">
    <location>
        <begin position="101"/>
        <end position="122"/>
    </location>
</feature>
<dbReference type="OrthoDB" id="205569at2759"/>
<dbReference type="InParanoid" id="A0A0C2T6N4"/>
<feature type="compositionally biased region" description="Pro residues" evidence="1">
    <location>
        <begin position="134"/>
        <end position="146"/>
    </location>
</feature>
<evidence type="ECO:0000313" key="2">
    <source>
        <dbReference type="EMBL" id="KIL71630.1"/>
    </source>
</evidence>
<feature type="compositionally biased region" description="Low complexity" evidence="1">
    <location>
        <begin position="123"/>
        <end position="133"/>
    </location>
</feature>
<accession>A0A0C2T6N4</accession>
<dbReference type="EMBL" id="KN818222">
    <property type="protein sequence ID" value="KIL71630.1"/>
    <property type="molecule type" value="Genomic_DNA"/>
</dbReference>
<reference evidence="2 3" key="1">
    <citation type="submission" date="2014-04" db="EMBL/GenBank/DDBJ databases">
        <title>Evolutionary Origins and Diversification of the Mycorrhizal Mutualists.</title>
        <authorList>
            <consortium name="DOE Joint Genome Institute"/>
            <consortium name="Mycorrhizal Genomics Consortium"/>
            <person name="Kohler A."/>
            <person name="Kuo A."/>
            <person name="Nagy L.G."/>
            <person name="Floudas D."/>
            <person name="Copeland A."/>
            <person name="Barry K.W."/>
            <person name="Cichocki N."/>
            <person name="Veneault-Fourrey C."/>
            <person name="LaButti K."/>
            <person name="Lindquist E.A."/>
            <person name="Lipzen A."/>
            <person name="Lundell T."/>
            <person name="Morin E."/>
            <person name="Murat C."/>
            <person name="Riley R."/>
            <person name="Ohm R."/>
            <person name="Sun H."/>
            <person name="Tunlid A."/>
            <person name="Henrissat B."/>
            <person name="Grigoriev I.V."/>
            <person name="Hibbett D.S."/>
            <person name="Martin F."/>
        </authorList>
    </citation>
    <scope>NUCLEOTIDE SEQUENCE [LARGE SCALE GENOMIC DNA]</scope>
    <source>
        <strain evidence="2 3">Koide BX008</strain>
    </source>
</reference>
<dbReference type="Pfam" id="PF12622">
    <property type="entry name" value="NpwBP"/>
    <property type="match status" value="1"/>
</dbReference>
<feature type="region of interest" description="Disordered" evidence="1">
    <location>
        <begin position="205"/>
        <end position="317"/>
    </location>
</feature>
<dbReference type="STRING" id="946122.A0A0C2T6N4"/>